<dbReference type="EMBL" id="ADBV01006284">
    <property type="protein sequence ID" value="EJW78685.1"/>
    <property type="molecule type" value="Genomic_DNA"/>
</dbReference>
<reference evidence="3" key="1">
    <citation type="submission" date="2012-08" db="EMBL/GenBank/DDBJ databases">
        <title>The Genome Sequence of Wuchereria bancrofti.</title>
        <authorList>
            <person name="Nutman T.B."/>
            <person name="Fink D.L."/>
            <person name="Russ C."/>
            <person name="Young S."/>
            <person name="Zeng Q."/>
            <person name="Koehrsen M."/>
            <person name="Alvarado L."/>
            <person name="Berlin A."/>
            <person name="Chapman S.B."/>
            <person name="Chen Z."/>
            <person name="Freedman E."/>
            <person name="Gellesch M."/>
            <person name="Goldberg J."/>
            <person name="Griggs A."/>
            <person name="Gujja S."/>
            <person name="Heilman E.R."/>
            <person name="Heiman D."/>
            <person name="Hepburn T."/>
            <person name="Howarth C."/>
            <person name="Jen D."/>
            <person name="Larson L."/>
            <person name="Lewis B."/>
            <person name="Mehta T."/>
            <person name="Park D."/>
            <person name="Pearson M."/>
            <person name="Roberts A."/>
            <person name="Saif S."/>
            <person name="Shea T."/>
            <person name="Shenoy N."/>
            <person name="Sisk P."/>
            <person name="Stolte C."/>
            <person name="Sykes S."/>
            <person name="Walk T."/>
            <person name="White J."/>
            <person name="Yandava C."/>
            <person name="Haas B."/>
            <person name="Henn M.R."/>
            <person name="Nusbaum C."/>
            <person name="Birren B."/>
        </authorList>
    </citation>
    <scope>NUCLEOTIDE SEQUENCE [LARGE SCALE GENOMIC DNA]</scope>
    <source>
        <strain evidence="3">NA</strain>
    </source>
</reference>
<evidence type="ECO:0000313" key="3">
    <source>
        <dbReference type="Proteomes" id="UP000004810"/>
    </source>
</evidence>
<dbReference type="AlphaFoldDB" id="J9AVX2"/>
<feature type="signal peptide" evidence="1">
    <location>
        <begin position="1"/>
        <end position="30"/>
    </location>
</feature>
<proteinExistence type="predicted"/>
<organism evidence="2 3">
    <name type="scientific">Wuchereria bancrofti</name>
    <dbReference type="NCBI Taxonomy" id="6293"/>
    <lineage>
        <taxon>Eukaryota</taxon>
        <taxon>Metazoa</taxon>
        <taxon>Ecdysozoa</taxon>
        <taxon>Nematoda</taxon>
        <taxon>Chromadorea</taxon>
        <taxon>Rhabditida</taxon>
        <taxon>Spirurina</taxon>
        <taxon>Spiruromorpha</taxon>
        <taxon>Filarioidea</taxon>
        <taxon>Onchocercidae</taxon>
        <taxon>Wuchereria</taxon>
    </lineage>
</organism>
<name>J9AVX2_WUCBA</name>
<gene>
    <name evidence="2" type="ORF">WUBG_10406</name>
</gene>
<keyword evidence="1" id="KW-0732">Signal</keyword>
<feature type="chain" id="PRO_5003821225" evidence="1">
    <location>
        <begin position="31"/>
        <end position="135"/>
    </location>
</feature>
<dbReference type="Proteomes" id="UP000004810">
    <property type="component" value="Unassembled WGS sequence"/>
</dbReference>
<accession>J9AVX2</accession>
<evidence type="ECO:0000313" key="2">
    <source>
        <dbReference type="EMBL" id="EJW78685.1"/>
    </source>
</evidence>
<protein>
    <submittedName>
        <fullName evidence="2">Uncharacterized protein</fullName>
    </submittedName>
</protein>
<sequence length="135" mass="15200">MFCPISLCHLVSRTSSIIVTLFLGLSPCFSQNQETSPKEIQLTLTKFRQCQISDTMNSTIKLVPRVGMSVAIIKVVQPGKINSTNSSRRIQRNGSDQTVMRGEICQQNVARKRIIDEKLMRLELYIGVLETANEK</sequence>
<comment type="caution">
    <text evidence="2">The sequence shown here is derived from an EMBL/GenBank/DDBJ whole genome shotgun (WGS) entry which is preliminary data.</text>
</comment>
<evidence type="ECO:0000256" key="1">
    <source>
        <dbReference type="SAM" id="SignalP"/>
    </source>
</evidence>